<proteinExistence type="predicted"/>
<accession>A0A839F7A4</accession>
<keyword evidence="1" id="KW-1133">Transmembrane helix</keyword>
<organism evidence="2 3">
    <name type="scientific">Dokdonella fugitiva</name>
    <dbReference type="NCBI Taxonomy" id="328517"/>
    <lineage>
        <taxon>Bacteria</taxon>
        <taxon>Pseudomonadati</taxon>
        <taxon>Pseudomonadota</taxon>
        <taxon>Gammaproteobacteria</taxon>
        <taxon>Lysobacterales</taxon>
        <taxon>Rhodanobacteraceae</taxon>
        <taxon>Dokdonella</taxon>
    </lineage>
</organism>
<reference evidence="2 3" key="1">
    <citation type="submission" date="2020-07" db="EMBL/GenBank/DDBJ databases">
        <title>Genomic Encyclopedia of Type Strains, Phase IV (KMG-V): Genome sequencing to study the core and pangenomes of soil and plant-associated prokaryotes.</title>
        <authorList>
            <person name="Whitman W."/>
        </authorList>
    </citation>
    <scope>NUCLEOTIDE SEQUENCE [LARGE SCALE GENOMIC DNA]</scope>
    <source>
        <strain evidence="2 3">RH2WT43</strain>
    </source>
</reference>
<keyword evidence="1" id="KW-0812">Transmembrane</keyword>
<evidence type="ECO:0000313" key="3">
    <source>
        <dbReference type="Proteomes" id="UP000550401"/>
    </source>
</evidence>
<dbReference type="RefSeq" id="WP_182533003.1">
    <property type="nucleotide sequence ID" value="NZ_JACGXL010000009.1"/>
</dbReference>
<evidence type="ECO:0000256" key="1">
    <source>
        <dbReference type="SAM" id="Phobius"/>
    </source>
</evidence>
<keyword evidence="1" id="KW-0472">Membrane</keyword>
<dbReference type="Proteomes" id="UP000550401">
    <property type="component" value="Unassembled WGS sequence"/>
</dbReference>
<keyword evidence="3" id="KW-1185">Reference proteome</keyword>
<dbReference type="EMBL" id="JACGXL010000009">
    <property type="protein sequence ID" value="MBA8889972.1"/>
    <property type="molecule type" value="Genomic_DNA"/>
</dbReference>
<protein>
    <submittedName>
        <fullName evidence="2">Uncharacterized protein</fullName>
    </submittedName>
</protein>
<name>A0A839F7A4_9GAMM</name>
<comment type="caution">
    <text evidence="2">The sequence shown here is derived from an EMBL/GenBank/DDBJ whole genome shotgun (WGS) entry which is preliminary data.</text>
</comment>
<feature type="transmembrane region" description="Helical" evidence="1">
    <location>
        <begin position="43"/>
        <end position="64"/>
    </location>
</feature>
<evidence type="ECO:0000313" key="2">
    <source>
        <dbReference type="EMBL" id="MBA8889972.1"/>
    </source>
</evidence>
<feature type="transmembrane region" description="Helical" evidence="1">
    <location>
        <begin position="12"/>
        <end position="31"/>
    </location>
</feature>
<gene>
    <name evidence="2" type="ORF">FHW12_004219</name>
</gene>
<dbReference type="AlphaFoldDB" id="A0A839F7A4"/>
<sequence>MSQQPATTGQVIQAIGLVLVMLAALIAGVVYPDSAIGSLIATSHGIFAIIVVGVLFSTAVAAAFERWSSRRAPPAPGPERSET</sequence>